<sequence length="391" mass="43146">MKGLYLLFLSFLLINTIVSAQCTIDTTPTDDVNYNQSDVCLEGNGTSIEVATDRDITITYSDGGNDPNDGVDYYIDVTWNIGITILRNLILTSTTTTTGPDGNDYAAHGIKLVIAPNTHVEIQGNLELDYGSSIEVQDGGKLTITGDLTYVSASNANCDECYDWNILVVSDEEREARDTYHNNIIESVVIIGEENITVGGTNDLPVELTYFQASSNEEAVNLEWETASEINASHFDIQRSADRKTWETLGAVEASGNSQVAITYEFEDTEPLPLAYYRLKQVDFDGVYEFFGPLQVALNGKDVPMELLLMPNNINSGQEVQFNLSGLDVGNNIEITIYNGQGNIVFKEIEEDVSSEVYLKPLDFTSTLGTGMYYVVVKSGKDMVKEKLLIR</sequence>
<comment type="caution">
    <text evidence="2">The sequence shown here is derived from an EMBL/GenBank/DDBJ whole genome shotgun (WGS) entry which is preliminary data.</text>
</comment>
<dbReference type="RefSeq" id="WP_169654952.1">
    <property type="nucleotide sequence ID" value="NZ_JABANE010000006.1"/>
</dbReference>
<organism evidence="2 3">
    <name type="scientific">Flammeovirga aprica JL-4</name>
    <dbReference type="NCBI Taxonomy" id="694437"/>
    <lineage>
        <taxon>Bacteria</taxon>
        <taxon>Pseudomonadati</taxon>
        <taxon>Bacteroidota</taxon>
        <taxon>Cytophagia</taxon>
        <taxon>Cytophagales</taxon>
        <taxon>Flammeovirgaceae</taxon>
        <taxon>Flammeovirga</taxon>
    </lineage>
</organism>
<reference evidence="2 3" key="1">
    <citation type="submission" date="2020-04" db="EMBL/GenBank/DDBJ databases">
        <title>Flammeovirga sp. SR4, a novel species isolated from seawater.</title>
        <authorList>
            <person name="Wang X."/>
        </authorList>
    </citation>
    <scope>NUCLEOTIDE SEQUENCE [LARGE SCALE GENOMIC DNA]</scope>
    <source>
        <strain evidence="2 3">ATCC 23126</strain>
    </source>
</reference>
<dbReference type="InterPro" id="IPR026444">
    <property type="entry name" value="Secre_tail"/>
</dbReference>
<dbReference type="EMBL" id="JABANE010000006">
    <property type="protein sequence ID" value="NME66969.1"/>
    <property type="molecule type" value="Genomic_DNA"/>
</dbReference>
<name>A0A7X9NZV1_9BACT</name>
<proteinExistence type="predicted"/>
<evidence type="ECO:0000313" key="3">
    <source>
        <dbReference type="Proteomes" id="UP000576082"/>
    </source>
</evidence>
<dbReference type="NCBIfam" id="TIGR04183">
    <property type="entry name" value="Por_Secre_tail"/>
    <property type="match status" value="1"/>
</dbReference>
<keyword evidence="3" id="KW-1185">Reference proteome</keyword>
<evidence type="ECO:0000313" key="2">
    <source>
        <dbReference type="EMBL" id="NME66969.1"/>
    </source>
</evidence>
<protein>
    <submittedName>
        <fullName evidence="2">T9SS type A sorting domain-containing protein</fullName>
    </submittedName>
</protein>
<dbReference type="AlphaFoldDB" id="A0A7X9NZV1"/>
<evidence type="ECO:0000256" key="1">
    <source>
        <dbReference type="SAM" id="SignalP"/>
    </source>
</evidence>
<keyword evidence="1" id="KW-0732">Signal</keyword>
<dbReference type="Proteomes" id="UP000576082">
    <property type="component" value="Unassembled WGS sequence"/>
</dbReference>
<feature type="chain" id="PRO_5031202005" evidence="1">
    <location>
        <begin position="21"/>
        <end position="391"/>
    </location>
</feature>
<gene>
    <name evidence="2" type="ORF">HHU12_03225</name>
</gene>
<accession>A0A7X9NZV1</accession>
<feature type="signal peptide" evidence="1">
    <location>
        <begin position="1"/>
        <end position="20"/>
    </location>
</feature>